<keyword evidence="3 5" id="KW-0808">Transferase</keyword>
<protein>
    <recommendedName>
        <fullName evidence="5">Demethylmenaquinone methyltransferase</fullName>
        <ecNumber evidence="5">2.1.1.163</ecNumber>
    </recommendedName>
</protein>
<evidence type="ECO:0000313" key="6">
    <source>
        <dbReference type="EMBL" id="QQL46248.1"/>
    </source>
</evidence>
<accession>A0A6B3L779</accession>
<evidence type="ECO:0000256" key="3">
    <source>
        <dbReference type="ARBA" id="ARBA00022679"/>
    </source>
</evidence>
<gene>
    <name evidence="5" type="primary">menG</name>
    <name evidence="6" type="ORF">G3M56_006630</name>
</gene>
<comment type="similarity">
    <text evidence="5">Belongs to the class I-like SAM-binding methyltransferase superfamily. MenG/UbiE family.</text>
</comment>
<evidence type="ECO:0000256" key="5">
    <source>
        <dbReference type="HAMAP-Rule" id="MF_01813"/>
    </source>
</evidence>
<keyword evidence="4 5" id="KW-0949">S-adenosyl-L-methionine</keyword>
<evidence type="ECO:0000256" key="4">
    <source>
        <dbReference type="ARBA" id="ARBA00022691"/>
    </source>
</evidence>
<feature type="binding site" evidence="5">
    <location>
        <position position="56"/>
    </location>
    <ligand>
        <name>S-adenosyl-L-methionine</name>
        <dbReference type="ChEBI" id="CHEBI:59789"/>
    </ligand>
</feature>
<evidence type="ECO:0000313" key="7">
    <source>
        <dbReference type="Proteomes" id="UP000475117"/>
    </source>
</evidence>
<evidence type="ECO:0000256" key="1">
    <source>
        <dbReference type="ARBA" id="ARBA00022428"/>
    </source>
</evidence>
<dbReference type="KEGG" id="soa:G3M56_006630"/>
<comment type="function">
    <text evidence="5">Methyltransferase required for the conversion of demethylmenaquinol (DMKH2) to menaquinol (MKH2).</text>
</comment>
<proteinExistence type="inferred from homology"/>
<dbReference type="HAMAP" id="MF_01813">
    <property type="entry name" value="MenG_UbiE_methyltr"/>
    <property type="match status" value="1"/>
</dbReference>
<comment type="caution">
    <text evidence="5">Lacks conserved residue(s) required for the propagation of feature annotation.</text>
</comment>
<dbReference type="EMBL" id="CP066776">
    <property type="protein sequence ID" value="QQL46248.1"/>
    <property type="molecule type" value="Genomic_DNA"/>
</dbReference>
<dbReference type="PANTHER" id="PTHR43591">
    <property type="entry name" value="METHYLTRANSFERASE"/>
    <property type="match status" value="1"/>
</dbReference>
<dbReference type="CDD" id="cd02440">
    <property type="entry name" value="AdoMet_MTases"/>
    <property type="match status" value="1"/>
</dbReference>
<evidence type="ECO:0000256" key="2">
    <source>
        <dbReference type="ARBA" id="ARBA00022603"/>
    </source>
</evidence>
<dbReference type="PROSITE" id="PS51608">
    <property type="entry name" value="SAM_MT_UBIE"/>
    <property type="match status" value="1"/>
</dbReference>
<dbReference type="SUPFAM" id="SSF53335">
    <property type="entry name" value="S-adenosyl-L-methionine-dependent methyltransferases"/>
    <property type="match status" value="1"/>
</dbReference>
<sequence>MQDPKYVRSAFARIADRYVVTNHVLSLGIDVLWRKKVGRIVAAEQPKDVLDLATGSGDLAAEIQGRVPEATVVGADFCVPMLDEARKRGLKHLVAADGMALPFADNSFDVATVAFGLRNMASWDQGLKEMGRVLRPGGLLLVLDFSLPTGILRAPYRFYLHKVLPNVAGTLTGQRDAYAYLGGTIEKFPSGGDMVAMIERNGLRDAKADPLSFGVASIYTARKG</sequence>
<dbReference type="RefSeq" id="WP_164361367.1">
    <property type="nucleotide sequence ID" value="NZ_CP066776.1"/>
</dbReference>
<dbReference type="GO" id="GO:0043770">
    <property type="term" value="F:demethylmenaquinone methyltransferase activity"/>
    <property type="evidence" value="ECO:0007669"/>
    <property type="project" value="UniProtKB-UniRule"/>
</dbReference>
<keyword evidence="2 5" id="KW-0489">Methyltransferase</keyword>
<dbReference type="AlphaFoldDB" id="A0A6B3L779"/>
<dbReference type="PANTHER" id="PTHR43591:SF24">
    <property type="entry name" value="2-METHOXY-6-POLYPRENYL-1,4-BENZOQUINOL METHYLASE, MITOCHONDRIAL"/>
    <property type="match status" value="1"/>
</dbReference>
<dbReference type="InterPro" id="IPR004033">
    <property type="entry name" value="UbiE/COQ5_MeTrFase"/>
</dbReference>
<organism evidence="6 7">
    <name type="scientific">Sulfuriroseicoccus oceanibius</name>
    <dbReference type="NCBI Taxonomy" id="2707525"/>
    <lineage>
        <taxon>Bacteria</taxon>
        <taxon>Pseudomonadati</taxon>
        <taxon>Verrucomicrobiota</taxon>
        <taxon>Verrucomicrobiia</taxon>
        <taxon>Verrucomicrobiales</taxon>
        <taxon>Verrucomicrobiaceae</taxon>
        <taxon>Sulfuriroseicoccus</taxon>
    </lineage>
</organism>
<dbReference type="PROSITE" id="PS01184">
    <property type="entry name" value="UBIE_2"/>
    <property type="match status" value="1"/>
</dbReference>
<dbReference type="GO" id="GO:0032259">
    <property type="term" value="P:methylation"/>
    <property type="evidence" value="ECO:0007669"/>
    <property type="project" value="UniProtKB-KW"/>
</dbReference>
<dbReference type="Gene3D" id="3.40.50.150">
    <property type="entry name" value="Vaccinia Virus protein VP39"/>
    <property type="match status" value="1"/>
</dbReference>
<feature type="binding site" evidence="5">
    <location>
        <begin position="97"/>
        <end position="98"/>
    </location>
    <ligand>
        <name>S-adenosyl-L-methionine</name>
        <dbReference type="ChEBI" id="CHEBI:59789"/>
    </ligand>
</feature>
<dbReference type="InterPro" id="IPR029063">
    <property type="entry name" value="SAM-dependent_MTases_sf"/>
</dbReference>
<dbReference type="Proteomes" id="UP000475117">
    <property type="component" value="Chromosome"/>
</dbReference>
<dbReference type="EC" id="2.1.1.163" evidence="5"/>
<dbReference type="GO" id="GO:0009234">
    <property type="term" value="P:menaquinone biosynthetic process"/>
    <property type="evidence" value="ECO:0007669"/>
    <property type="project" value="UniProtKB-UniRule"/>
</dbReference>
<dbReference type="Pfam" id="PF01209">
    <property type="entry name" value="Ubie_methyltran"/>
    <property type="match status" value="1"/>
</dbReference>
<dbReference type="InterPro" id="IPR023576">
    <property type="entry name" value="UbiE/COQ5_MeTrFase_CS"/>
</dbReference>
<comment type="pathway">
    <text evidence="5">Quinol/quinone metabolism; menaquinone biosynthesis; menaquinol from 1,4-dihydroxy-2-naphthoate: step 2/2.</text>
</comment>
<keyword evidence="7" id="KW-1185">Reference proteome</keyword>
<dbReference type="NCBIfam" id="TIGR01934">
    <property type="entry name" value="MenG_MenH_UbiE"/>
    <property type="match status" value="1"/>
</dbReference>
<name>A0A6B3L779_9BACT</name>
<feature type="binding site" evidence="5">
    <location>
        <position position="76"/>
    </location>
    <ligand>
        <name>S-adenosyl-L-methionine</name>
        <dbReference type="ChEBI" id="CHEBI:59789"/>
    </ligand>
</feature>
<comment type="catalytic activity">
    <reaction evidence="5">
        <text>a 2-demethylmenaquinol + S-adenosyl-L-methionine = a menaquinol + S-adenosyl-L-homocysteine + H(+)</text>
        <dbReference type="Rhea" id="RHEA:42640"/>
        <dbReference type="Rhea" id="RHEA-COMP:9539"/>
        <dbReference type="Rhea" id="RHEA-COMP:9563"/>
        <dbReference type="ChEBI" id="CHEBI:15378"/>
        <dbReference type="ChEBI" id="CHEBI:18151"/>
        <dbReference type="ChEBI" id="CHEBI:55437"/>
        <dbReference type="ChEBI" id="CHEBI:57856"/>
        <dbReference type="ChEBI" id="CHEBI:59789"/>
        <dbReference type="EC" id="2.1.1.163"/>
    </reaction>
</comment>
<keyword evidence="6" id="KW-0830">Ubiquinone</keyword>
<keyword evidence="1 5" id="KW-0474">Menaquinone biosynthesis</keyword>
<dbReference type="UniPathway" id="UPA00079">
    <property type="reaction ID" value="UER00169"/>
</dbReference>
<reference evidence="6 7" key="1">
    <citation type="submission" date="2020-12" db="EMBL/GenBank/DDBJ databases">
        <title>Sulforoseuscoccus oceanibium gen. nov., sp. nov., a representative of the phylum Verrucomicrobia with special cytoplasmic membrane, and proposal of Sulforoseuscoccusaceae fam. nov.</title>
        <authorList>
            <person name="Xi F."/>
        </authorList>
    </citation>
    <scope>NUCLEOTIDE SEQUENCE [LARGE SCALE GENOMIC DNA]</scope>
    <source>
        <strain evidence="6 7">T37</strain>
    </source>
</reference>